<dbReference type="SUPFAM" id="SSF118310">
    <property type="entry name" value="AN1-like Zinc finger"/>
    <property type="match status" value="2"/>
</dbReference>
<dbReference type="EMBL" id="CAJOBZ010000063">
    <property type="protein sequence ID" value="CAF4933715.1"/>
    <property type="molecule type" value="Genomic_DNA"/>
</dbReference>
<dbReference type="PANTHER" id="PTHR14677">
    <property type="entry name" value="ARSENITE INDUCUBLE RNA ASSOCIATED PROTEIN AIP-1-RELATED"/>
    <property type="match status" value="1"/>
</dbReference>
<name>A0A821WZW0_9NEOP</name>
<reference evidence="2" key="1">
    <citation type="submission" date="2021-02" db="EMBL/GenBank/DDBJ databases">
        <authorList>
            <person name="Steward A R."/>
        </authorList>
    </citation>
    <scope>NUCLEOTIDE SEQUENCE</scope>
</reference>
<evidence type="ECO:0000259" key="1">
    <source>
        <dbReference type="Pfam" id="PF25327"/>
    </source>
</evidence>
<dbReference type="PANTHER" id="PTHR14677:SF20">
    <property type="entry name" value="ZINC FINGER AN1-TYPE CONTAINING 2A-RELATED"/>
    <property type="match status" value="1"/>
</dbReference>
<dbReference type="InterPro" id="IPR057358">
    <property type="entry name" value="UBL_ZFAND1-like"/>
</dbReference>
<dbReference type="InterPro" id="IPR035896">
    <property type="entry name" value="AN1-like_Znf"/>
</dbReference>
<evidence type="ECO:0000313" key="2">
    <source>
        <dbReference type="EMBL" id="CAF4933715.1"/>
    </source>
</evidence>
<organism evidence="2 3">
    <name type="scientific">Pieris macdunnoughi</name>
    <dbReference type="NCBI Taxonomy" id="345717"/>
    <lineage>
        <taxon>Eukaryota</taxon>
        <taxon>Metazoa</taxon>
        <taxon>Ecdysozoa</taxon>
        <taxon>Arthropoda</taxon>
        <taxon>Hexapoda</taxon>
        <taxon>Insecta</taxon>
        <taxon>Pterygota</taxon>
        <taxon>Neoptera</taxon>
        <taxon>Endopterygota</taxon>
        <taxon>Lepidoptera</taxon>
        <taxon>Glossata</taxon>
        <taxon>Ditrysia</taxon>
        <taxon>Papilionoidea</taxon>
        <taxon>Pieridae</taxon>
        <taxon>Pierinae</taxon>
        <taxon>Pieris</taxon>
    </lineage>
</organism>
<dbReference type="GO" id="GO:0005737">
    <property type="term" value="C:cytoplasm"/>
    <property type="evidence" value="ECO:0007669"/>
    <property type="project" value="TreeGrafter"/>
</dbReference>
<evidence type="ECO:0000313" key="3">
    <source>
        <dbReference type="Proteomes" id="UP000663880"/>
    </source>
</evidence>
<dbReference type="OrthoDB" id="431929at2759"/>
<dbReference type="Gene3D" id="4.10.1110.10">
    <property type="entry name" value="AN1-like Zinc finger"/>
    <property type="match status" value="2"/>
</dbReference>
<sequence>MEFPDLGEHCQYESCNQTDFLPLQCKCKKVFCRVHFNAHCHSGDCELAPKPKEINLKNDDQIFRCSEKGCRKGNLHEMLCTKCNKHFCIEHRFHPSCPEIDDETMAFKIEQLEAPRRQFQEANKHLQEKITENIRKALQSSAKVKTASKIHLMRLKQKAKGPKTVTPKDRIYFAIKKPINVEAKPVKVISDFENLRKIDTVVLDPDLKDTNPVFISATWSLGRAIDSICDSCNIQNDNNKVGPTKLRIFRQLDGYCISPVKMDVDIQDLIKNEILLEGDKLVMEYISTDVLNCLDDTAQVFINCE</sequence>
<comment type="caution">
    <text evidence="2">The sequence shown here is derived from an EMBL/GenBank/DDBJ whole genome shotgun (WGS) entry which is preliminary data.</text>
</comment>
<feature type="domain" description="ZFAND1-like ubiquitin-like" evidence="1">
    <location>
        <begin position="214"/>
        <end position="286"/>
    </location>
</feature>
<accession>A0A821WZW0</accession>
<proteinExistence type="predicted"/>
<keyword evidence="3" id="KW-1185">Reference proteome</keyword>
<dbReference type="AlphaFoldDB" id="A0A821WZW0"/>
<protein>
    <recommendedName>
        <fullName evidence="1">ZFAND1-like ubiquitin-like domain-containing protein</fullName>
    </recommendedName>
</protein>
<gene>
    <name evidence="2" type="ORF">PMACD_LOCUS14075</name>
</gene>
<dbReference type="Pfam" id="PF25327">
    <property type="entry name" value="UBL_ZFAND1"/>
    <property type="match status" value="1"/>
</dbReference>
<dbReference type="Proteomes" id="UP000663880">
    <property type="component" value="Unassembled WGS sequence"/>
</dbReference>